<protein>
    <submittedName>
        <fullName evidence="8">DMT family transporter</fullName>
    </submittedName>
</protein>
<feature type="transmembrane region" description="Helical" evidence="6">
    <location>
        <begin position="277"/>
        <end position="297"/>
    </location>
</feature>
<dbReference type="SUPFAM" id="SSF103481">
    <property type="entry name" value="Multidrug resistance efflux transporter EmrE"/>
    <property type="match status" value="1"/>
</dbReference>
<evidence type="ECO:0000256" key="3">
    <source>
        <dbReference type="ARBA" id="ARBA00022692"/>
    </source>
</evidence>
<dbReference type="PANTHER" id="PTHR32322:SF18">
    <property type="entry name" value="S-ADENOSYLMETHIONINE_S-ADENOSYLHOMOCYSTEINE TRANSPORTER"/>
    <property type="match status" value="1"/>
</dbReference>
<dbReference type="PANTHER" id="PTHR32322">
    <property type="entry name" value="INNER MEMBRANE TRANSPORTER"/>
    <property type="match status" value="1"/>
</dbReference>
<dbReference type="AlphaFoldDB" id="A0A809R0K4"/>
<evidence type="ECO:0000256" key="6">
    <source>
        <dbReference type="SAM" id="Phobius"/>
    </source>
</evidence>
<evidence type="ECO:0000313" key="8">
    <source>
        <dbReference type="EMBL" id="BBO21170.1"/>
    </source>
</evidence>
<dbReference type="GO" id="GO:0005886">
    <property type="term" value="C:plasma membrane"/>
    <property type="evidence" value="ECO:0007669"/>
    <property type="project" value="UniProtKB-SubCell"/>
</dbReference>
<feature type="transmembrane region" description="Helical" evidence="6">
    <location>
        <begin position="187"/>
        <end position="208"/>
    </location>
</feature>
<name>A0A809R0K4_9PROT</name>
<feature type="transmembrane region" description="Helical" evidence="6">
    <location>
        <begin position="100"/>
        <end position="117"/>
    </location>
</feature>
<dbReference type="InterPro" id="IPR050638">
    <property type="entry name" value="AA-Vitamin_Transporters"/>
</dbReference>
<dbReference type="KEGG" id="ddz:DSYM_18690"/>
<feature type="transmembrane region" description="Helical" evidence="6">
    <location>
        <begin position="124"/>
        <end position="144"/>
    </location>
</feature>
<feature type="domain" description="EamA" evidence="7">
    <location>
        <begin position="158"/>
        <end position="293"/>
    </location>
</feature>
<accession>A0A809R0K4</accession>
<evidence type="ECO:0000313" key="9">
    <source>
        <dbReference type="Proteomes" id="UP000662914"/>
    </source>
</evidence>
<comment type="subcellular location">
    <subcellularLocation>
        <location evidence="1">Cell membrane</location>
        <topology evidence="1">Multi-pass membrane protein</topology>
    </subcellularLocation>
</comment>
<feature type="transmembrane region" description="Helical" evidence="6">
    <location>
        <begin position="70"/>
        <end position="88"/>
    </location>
</feature>
<dbReference type="InterPro" id="IPR000620">
    <property type="entry name" value="EamA_dom"/>
</dbReference>
<feature type="transmembrane region" description="Helical" evidence="6">
    <location>
        <begin position="223"/>
        <end position="242"/>
    </location>
</feature>
<keyword evidence="3 6" id="KW-0812">Transmembrane</keyword>
<evidence type="ECO:0000256" key="2">
    <source>
        <dbReference type="ARBA" id="ARBA00022475"/>
    </source>
</evidence>
<evidence type="ECO:0000256" key="1">
    <source>
        <dbReference type="ARBA" id="ARBA00004651"/>
    </source>
</evidence>
<dbReference type="Proteomes" id="UP000662914">
    <property type="component" value="Chromosome"/>
</dbReference>
<proteinExistence type="predicted"/>
<gene>
    <name evidence="8" type="ORF">DSYM_18690</name>
</gene>
<feature type="transmembrane region" description="Helical" evidence="6">
    <location>
        <begin position="42"/>
        <end position="58"/>
    </location>
</feature>
<keyword evidence="4 6" id="KW-1133">Transmembrane helix</keyword>
<sequence length="317" mass="33918">MNRQQLAQGTLLMCAVVLIWGAFLPVSKIALAAIDPYWLTLLRYGVAAACLLVTLACLEGRQALSLEGKMAKTWAFGSAGFAGFSLFVYEGLQLTRPEHAAMILALGPVNIVLWQWLRTRHRPHAATLACIAAALLGEGLVVGQGEFARLYSGGSALGNGLIYLASWCWIAFTLGAQQFPGWSPVRYTTLTAALGWLTILLAVAVAAGGGRSRPPSAEGLREMLWALLFILFVVSFLAVLLWNMAVARLGPLNASLFANFAPVVTFLITVWQGHVLLPVEVAGAALVVGALIANNLVNRRLARRAERLLAASTSALR</sequence>
<dbReference type="InterPro" id="IPR037185">
    <property type="entry name" value="EmrE-like"/>
</dbReference>
<evidence type="ECO:0000256" key="4">
    <source>
        <dbReference type="ARBA" id="ARBA00022989"/>
    </source>
</evidence>
<feature type="transmembrane region" description="Helical" evidence="6">
    <location>
        <begin position="254"/>
        <end position="271"/>
    </location>
</feature>
<dbReference type="EMBL" id="AP021857">
    <property type="protein sequence ID" value="BBO21170.1"/>
    <property type="molecule type" value="Genomic_DNA"/>
</dbReference>
<keyword evidence="5 6" id="KW-0472">Membrane</keyword>
<dbReference type="Pfam" id="PF00892">
    <property type="entry name" value="EamA"/>
    <property type="match status" value="2"/>
</dbReference>
<feature type="domain" description="EamA" evidence="7">
    <location>
        <begin position="9"/>
        <end position="140"/>
    </location>
</feature>
<feature type="transmembrane region" description="Helical" evidence="6">
    <location>
        <begin position="156"/>
        <end position="175"/>
    </location>
</feature>
<organism evidence="8 9">
    <name type="scientific">Candidatus Desulfobacillus denitrificans</name>
    <dbReference type="NCBI Taxonomy" id="2608985"/>
    <lineage>
        <taxon>Bacteria</taxon>
        <taxon>Pseudomonadati</taxon>
        <taxon>Pseudomonadota</taxon>
        <taxon>Betaproteobacteria</taxon>
        <taxon>Candidatus Desulfobacillus</taxon>
    </lineage>
</organism>
<keyword evidence="2" id="KW-1003">Cell membrane</keyword>
<evidence type="ECO:0000259" key="7">
    <source>
        <dbReference type="Pfam" id="PF00892"/>
    </source>
</evidence>
<reference evidence="8" key="1">
    <citation type="journal article" name="DNA Res.">
        <title>The physiological potential of anammox bacteria as revealed by their core genome structure.</title>
        <authorList>
            <person name="Okubo T."/>
            <person name="Toyoda A."/>
            <person name="Fukuhara K."/>
            <person name="Uchiyama I."/>
            <person name="Harigaya Y."/>
            <person name="Kuroiwa M."/>
            <person name="Suzuki T."/>
            <person name="Murakami Y."/>
            <person name="Suwa Y."/>
            <person name="Takami H."/>
        </authorList>
    </citation>
    <scope>NUCLEOTIDE SEQUENCE</scope>
    <source>
        <strain evidence="8">317325-3</strain>
    </source>
</reference>
<evidence type="ECO:0000256" key="5">
    <source>
        <dbReference type="ARBA" id="ARBA00023136"/>
    </source>
</evidence>